<feature type="transmembrane region" description="Helical" evidence="1">
    <location>
        <begin position="39"/>
        <end position="59"/>
    </location>
</feature>
<proteinExistence type="predicted"/>
<feature type="domain" description="EamA" evidence="2">
    <location>
        <begin position="70"/>
        <end position="203"/>
    </location>
</feature>
<dbReference type="Pfam" id="PF00892">
    <property type="entry name" value="EamA"/>
    <property type="match status" value="2"/>
</dbReference>
<dbReference type="Gene3D" id="1.10.3730.20">
    <property type="match status" value="2"/>
</dbReference>
<keyword evidence="1" id="KW-0472">Membrane</keyword>
<organism evidence="3 4">
    <name type="scientific">candidate division CPR1 bacterium GW2011_GWC1_49_13</name>
    <dbReference type="NCBI Taxonomy" id="1618342"/>
    <lineage>
        <taxon>Bacteria</taxon>
        <taxon>candidate division CPR1</taxon>
    </lineage>
</organism>
<feature type="domain" description="EamA" evidence="2">
    <location>
        <begin position="2"/>
        <end position="56"/>
    </location>
</feature>
<sequence>MFYRALEIGPVSIISPLSSSYPVIAVMVAVFIFGEKLLGLQYIAVFFVLIGAFLASFHFERLPVHIAKKSGIIYTLIAAALWGTAIPLSGQVIAEIGWFPTLFYQLLFGVIWLYIFYGLKSGIRTMWGSGLTWTIAAVGVTYLFAATSFDLGLEKSFVSVVTPVSSIYPVVTVALALTVLKEKVLRSQLIGAGLIILGIVILSLG</sequence>
<dbReference type="PANTHER" id="PTHR22911:SF137">
    <property type="entry name" value="SOLUTE CARRIER FAMILY 35 MEMBER G2-RELATED"/>
    <property type="match status" value="1"/>
</dbReference>
<comment type="caution">
    <text evidence="3">The sequence shown here is derived from an EMBL/GenBank/DDBJ whole genome shotgun (WGS) entry which is preliminary data.</text>
</comment>
<feature type="transmembrane region" description="Helical" evidence="1">
    <location>
        <begin position="102"/>
        <end position="119"/>
    </location>
</feature>
<dbReference type="InterPro" id="IPR037185">
    <property type="entry name" value="EmrE-like"/>
</dbReference>
<evidence type="ECO:0000313" key="4">
    <source>
        <dbReference type="Proteomes" id="UP000034119"/>
    </source>
</evidence>
<dbReference type="SUPFAM" id="SSF103481">
    <property type="entry name" value="Multidrug resistance efflux transporter EmrE"/>
    <property type="match status" value="2"/>
</dbReference>
<dbReference type="EMBL" id="LCPW01000006">
    <property type="protein sequence ID" value="KKW05911.1"/>
    <property type="molecule type" value="Genomic_DNA"/>
</dbReference>
<feature type="transmembrane region" description="Helical" evidence="1">
    <location>
        <begin position="12"/>
        <end position="33"/>
    </location>
</feature>
<name>A0A0G1VHH7_9BACT</name>
<feature type="transmembrane region" description="Helical" evidence="1">
    <location>
        <begin position="71"/>
        <end position="90"/>
    </location>
</feature>
<keyword evidence="1" id="KW-0812">Transmembrane</keyword>
<keyword evidence="1" id="KW-1133">Transmembrane helix</keyword>
<evidence type="ECO:0000259" key="2">
    <source>
        <dbReference type="Pfam" id="PF00892"/>
    </source>
</evidence>
<dbReference type="GO" id="GO:0016020">
    <property type="term" value="C:membrane"/>
    <property type="evidence" value="ECO:0007669"/>
    <property type="project" value="InterPro"/>
</dbReference>
<feature type="transmembrane region" description="Helical" evidence="1">
    <location>
        <begin position="187"/>
        <end position="204"/>
    </location>
</feature>
<evidence type="ECO:0000256" key="1">
    <source>
        <dbReference type="SAM" id="Phobius"/>
    </source>
</evidence>
<protein>
    <recommendedName>
        <fullName evidence="2">EamA domain-containing protein</fullName>
    </recommendedName>
</protein>
<dbReference type="PANTHER" id="PTHR22911">
    <property type="entry name" value="ACYL-MALONYL CONDENSING ENZYME-RELATED"/>
    <property type="match status" value="1"/>
</dbReference>
<feature type="transmembrane region" description="Helical" evidence="1">
    <location>
        <begin position="126"/>
        <end position="145"/>
    </location>
</feature>
<dbReference type="InterPro" id="IPR000620">
    <property type="entry name" value="EamA_dom"/>
</dbReference>
<reference evidence="3 4" key="1">
    <citation type="journal article" date="2015" name="Nature">
        <title>rRNA introns, odd ribosomes, and small enigmatic genomes across a large radiation of phyla.</title>
        <authorList>
            <person name="Brown C.T."/>
            <person name="Hug L.A."/>
            <person name="Thomas B.C."/>
            <person name="Sharon I."/>
            <person name="Castelle C.J."/>
            <person name="Singh A."/>
            <person name="Wilkins M.J."/>
            <person name="Williams K.H."/>
            <person name="Banfield J.F."/>
        </authorList>
    </citation>
    <scope>NUCLEOTIDE SEQUENCE [LARGE SCALE GENOMIC DNA]</scope>
</reference>
<accession>A0A0G1VHH7</accession>
<dbReference type="AlphaFoldDB" id="A0A0G1VHH7"/>
<gene>
    <name evidence="3" type="ORF">UY40_C0006G0005</name>
</gene>
<dbReference type="Proteomes" id="UP000034119">
    <property type="component" value="Unassembled WGS sequence"/>
</dbReference>
<feature type="transmembrane region" description="Helical" evidence="1">
    <location>
        <begin position="157"/>
        <end position="180"/>
    </location>
</feature>
<evidence type="ECO:0000313" key="3">
    <source>
        <dbReference type="EMBL" id="KKW05911.1"/>
    </source>
</evidence>